<dbReference type="InterPro" id="IPR050700">
    <property type="entry name" value="YIM1/Zinc_Alcohol_DH_Fams"/>
</dbReference>
<accession>A0A7K1GNZ7</accession>
<dbReference type="PANTHER" id="PTHR11695:SF294">
    <property type="entry name" value="RETICULON-4-INTERACTING PROTEIN 1, MITOCHONDRIAL"/>
    <property type="match status" value="1"/>
</dbReference>
<evidence type="ECO:0000313" key="3">
    <source>
        <dbReference type="EMBL" id="MTH29934.1"/>
    </source>
</evidence>
<dbReference type="Pfam" id="PF08240">
    <property type="entry name" value="ADH_N"/>
    <property type="match status" value="1"/>
</dbReference>
<reference evidence="3 4" key="1">
    <citation type="journal article" date="2006" name="Int. J. Syst. Evol. Microbiol.">
        <title>Myroides pelagicus sp. nov., isolated from seawater in Thailand.</title>
        <authorList>
            <person name="Yoon J."/>
            <person name="Maneerat S."/>
            <person name="Kawai F."/>
            <person name="Yokota A."/>
        </authorList>
    </citation>
    <scope>NUCLEOTIDE SEQUENCE [LARGE SCALE GENOMIC DNA]</scope>
    <source>
        <strain evidence="3 4">SM1T</strain>
    </source>
</reference>
<keyword evidence="4" id="KW-1185">Reference proteome</keyword>
<dbReference type="EMBL" id="WMJY01000016">
    <property type="protein sequence ID" value="MTH29934.1"/>
    <property type="molecule type" value="Genomic_DNA"/>
</dbReference>
<dbReference type="GO" id="GO:0008270">
    <property type="term" value="F:zinc ion binding"/>
    <property type="evidence" value="ECO:0007669"/>
    <property type="project" value="InterPro"/>
</dbReference>
<name>A0A7K1GNZ7_9FLAO</name>
<dbReference type="Proteomes" id="UP000488936">
    <property type="component" value="Unassembled WGS sequence"/>
</dbReference>
<dbReference type="InterPro" id="IPR020843">
    <property type="entry name" value="ER"/>
</dbReference>
<dbReference type="Gene3D" id="3.40.50.720">
    <property type="entry name" value="NAD(P)-binding Rossmann-like Domain"/>
    <property type="match status" value="1"/>
</dbReference>
<sequence>MKAIILNDFGGVEQLVYKTVEKPIIEPQEVLIKVKAISINPVDVKVRARLAPLAEQLLDQQPLILGWDIAGEVVEVGGDVTDFSIRDQVFGMVNFPKHGAGYAQYVAAPSEHLAHKPKNITYGQAAASALAALTAWQAFTKYGKLRPNDRLLIHAAAGGVGHFAIQIAKYLGAYVIACSSLKNKDFVLSLGANQYLDYQNTDFEAVLTDIDFVLESIGGDNTIKSINVLKPFGTLVKLPSGETNKELEIALEKSLHACFFMSVYADKHDINQIADLLAKGIIKPHVDQTFGFDQIRQAHLAIETGRTKGKIIIEID</sequence>
<dbReference type="OrthoDB" id="9787435at2"/>
<evidence type="ECO:0000256" key="1">
    <source>
        <dbReference type="ARBA" id="ARBA00023002"/>
    </source>
</evidence>
<keyword evidence="1" id="KW-0560">Oxidoreductase</keyword>
<dbReference type="InterPro" id="IPR002364">
    <property type="entry name" value="Quin_OxRdtase/zeta-crystal_CS"/>
</dbReference>
<dbReference type="PROSITE" id="PS01162">
    <property type="entry name" value="QOR_ZETA_CRYSTAL"/>
    <property type="match status" value="1"/>
</dbReference>
<dbReference type="AlphaFoldDB" id="A0A7K1GNZ7"/>
<dbReference type="InterPro" id="IPR011032">
    <property type="entry name" value="GroES-like_sf"/>
</dbReference>
<protein>
    <submittedName>
        <fullName evidence="3">Zinc-binding dehydrogenase</fullName>
    </submittedName>
</protein>
<dbReference type="GO" id="GO:0016491">
    <property type="term" value="F:oxidoreductase activity"/>
    <property type="evidence" value="ECO:0007669"/>
    <property type="project" value="UniProtKB-KW"/>
</dbReference>
<dbReference type="SMART" id="SM00829">
    <property type="entry name" value="PKS_ER"/>
    <property type="match status" value="1"/>
</dbReference>
<gene>
    <name evidence="3" type="ORF">GJV77_08395</name>
</gene>
<dbReference type="InterPro" id="IPR036291">
    <property type="entry name" value="NAD(P)-bd_dom_sf"/>
</dbReference>
<dbReference type="Gene3D" id="3.90.180.10">
    <property type="entry name" value="Medium-chain alcohol dehydrogenases, catalytic domain"/>
    <property type="match status" value="1"/>
</dbReference>
<evidence type="ECO:0000313" key="4">
    <source>
        <dbReference type="Proteomes" id="UP000488936"/>
    </source>
</evidence>
<organism evidence="3 4">
    <name type="scientific">Myroides pelagicus</name>
    <dbReference type="NCBI Taxonomy" id="270914"/>
    <lineage>
        <taxon>Bacteria</taxon>
        <taxon>Pseudomonadati</taxon>
        <taxon>Bacteroidota</taxon>
        <taxon>Flavobacteriia</taxon>
        <taxon>Flavobacteriales</taxon>
        <taxon>Flavobacteriaceae</taxon>
        <taxon>Myroides</taxon>
    </lineage>
</organism>
<dbReference type="Pfam" id="PF13602">
    <property type="entry name" value="ADH_zinc_N_2"/>
    <property type="match status" value="1"/>
</dbReference>
<comment type="caution">
    <text evidence="3">The sequence shown here is derived from an EMBL/GenBank/DDBJ whole genome shotgun (WGS) entry which is preliminary data.</text>
</comment>
<dbReference type="SUPFAM" id="SSF51735">
    <property type="entry name" value="NAD(P)-binding Rossmann-fold domains"/>
    <property type="match status" value="1"/>
</dbReference>
<proteinExistence type="predicted"/>
<dbReference type="CDD" id="cd05289">
    <property type="entry name" value="MDR_like_2"/>
    <property type="match status" value="1"/>
</dbReference>
<evidence type="ECO:0000259" key="2">
    <source>
        <dbReference type="SMART" id="SM00829"/>
    </source>
</evidence>
<dbReference type="SUPFAM" id="SSF50129">
    <property type="entry name" value="GroES-like"/>
    <property type="match status" value="1"/>
</dbReference>
<feature type="domain" description="Enoyl reductase (ER)" evidence="2">
    <location>
        <begin position="10"/>
        <end position="313"/>
    </location>
</feature>
<dbReference type="PANTHER" id="PTHR11695">
    <property type="entry name" value="ALCOHOL DEHYDROGENASE RELATED"/>
    <property type="match status" value="1"/>
</dbReference>
<dbReference type="RefSeq" id="WP_155035925.1">
    <property type="nucleotide sequence ID" value="NZ_JBHTIG010000053.1"/>
</dbReference>
<dbReference type="InterPro" id="IPR013154">
    <property type="entry name" value="ADH-like_N"/>
</dbReference>